<dbReference type="PANTHER" id="PTHR11380">
    <property type="entry name" value="TRANSCRIPTION INITIATION FACTOR TFIID/SUPT3-RELATED"/>
    <property type="match status" value="1"/>
</dbReference>
<evidence type="ECO:0000256" key="1">
    <source>
        <dbReference type="ARBA" id="ARBA00004123"/>
    </source>
</evidence>
<dbReference type="EMBL" id="LNIX01000017">
    <property type="protein sequence ID" value="OXA45453.1"/>
    <property type="molecule type" value="Genomic_DNA"/>
</dbReference>
<feature type="compositionally biased region" description="Polar residues" evidence="5">
    <location>
        <begin position="69"/>
        <end position="79"/>
    </location>
</feature>
<dbReference type="GO" id="GO:0006366">
    <property type="term" value="P:transcription by RNA polymerase II"/>
    <property type="evidence" value="ECO:0007669"/>
    <property type="project" value="InterPro"/>
</dbReference>
<dbReference type="Pfam" id="PF02269">
    <property type="entry name" value="TFIID-18kDa"/>
    <property type="match status" value="1"/>
</dbReference>
<comment type="caution">
    <text evidence="6">The sequence shown here is derived from an EMBL/GenBank/DDBJ whole genome shotgun (WGS) entry which is preliminary data.</text>
</comment>
<proteinExistence type="predicted"/>
<dbReference type="Proteomes" id="UP000198287">
    <property type="component" value="Unassembled WGS sequence"/>
</dbReference>
<evidence type="ECO:0000256" key="5">
    <source>
        <dbReference type="SAM" id="MobiDB-lite"/>
    </source>
</evidence>
<accession>A0A226DJL2</accession>
<dbReference type="OrthoDB" id="440760at2759"/>
<dbReference type="InterPro" id="IPR003195">
    <property type="entry name" value="TFIID_TAF13"/>
</dbReference>
<name>A0A226DJL2_FOLCA</name>
<keyword evidence="4" id="KW-0539">Nucleus</keyword>
<evidence type="ECO:0000256" key="2">
    <source>
        <dbReference type="ARBA" id="ARBA00023015"/>
    </source>
</evidence>
<evidence type="ECO:0000313" key="7">
    <source>
        <dbReference type="Proteomes" id="UP000198287"/>
    </source>
</evidence>
<dbReference type="OMA" id="AESNTHR"/>
<keyword evidence="3" id="KW-0804">Transcription</keyword>
<evidence type="ECO:0000256" key="3">
    <source>
        <dbReference type="ARBA" id="ARBA00023163"/>
    </source>
</evidence>
<evidence type="ECO:0000313" key="6">
    <source>
        <dbReference type="EMBL" id="OXA45453.1"/>
    </source>
</evidence>
<dbReference type="STRING" id="158441.A0A226DJL2"/>
<dbReference type="PANTHER" id="PTHR11380:SF16">
    <property type="entry name" value="TRANSCRIPTION INITIATION PROTEIN SPT3 HOMOLOG"/>
    <property type="match status" value="1"/>
</dbReference>
<dbReference type="AlphaFoldDB" id="A0A226DJL2"/>
<feature type="compositionally biased region" description="Basic and acidic residues" evidence="5">
    <location>
        <begin position="93"/>
        <end position="113"/>
    </location>
</feature>
<feature type="compositionally biased region" description="Low complexity" evidence="5">
    <location>
        <begin position="51"/>
        <end position="61"/>
    </location>
</feature>
<keyword evidence="7" id="KW-1185">Reference proteome</keyword>
<feature type="region of interest" description="Disordered" evidence="5">
    <location>
        <begin position="51"/>
        <end position="113"/>
    </location>
</feature>
<sequence>MNIVTSNGKLTAVSVSAATTSTVAHKGGASITMVGGGTSSAATIKISNATATTSASSSSTSAGGGLLSPSPNMSVTSTGKRVAGSSRGSSNASKDRATNKEKEAAARSKESKEISLKPDLRNIMQAFGDGTSPSEDSVQLMELILRQEMTAFIFLCDTAAYWGGYKVLGMRECIYTLRNDKPFLSRLFKYFIIKDQQQQKTICVNYHGHTKVVSTQGNYLGEIREILDDLDGSGELEKLLDQDNSYDSSGGKLDKAHQAESNTHRLISPKYINYVKARSISFARKLPQLQEWVSQYLHSEYKLSQNFMDILAFLIYDFVAQIVDLSFIIKRERTNGSNPLLKLYDPRGSNPDTCMSATLFLRKDEECNNVSEMLVLASELEAKRLKKVSTSNREVVSTKSVHCLSPSEIKEAYLRMQNSQAPSISFRTRAEKIKHFSFQY</sequence>
<keyword evidence="2" id="KW-0805">Transcription regulation</keyword>
<organism evidence="6 7">
    <name type="scientific">Folsomia candida</name>
    <name type="common">Springtail</name>
    <dbReference type="NCBI Taxonomy" id="158441"/>
    <lineage>
        <taxon>Eukaryota</taxon>
        <taxon>Metazoa</taxon>
        <taxon>Ecdysozoa</taxon>
        <taxon>Arthropoda</taxon>
        <taxon>Hexapoda</taxon>
        <taxon>Collembola</taxon>
        <taxon>Entomobryomorpha</taxon>
        <taxon>Isotomoidea</taxon>
        <taxon>Isotomidae</taxon>
        <taxon>Proisotominae</taxon>
        <taxon>Folsomia</taxon>
    </lineage>
</organism>
<protein>
    <submittedName>
        <fullName evidence="6">Transcription initiation protein SPT3</fullName>
    </submittedName>
</protein>
<evidence type="ECO:0000256" key="4">
    <source>
        <dbReference type="ARBA" id="ARBA00023242"/>
    </source>
</evidence>
<reference evidence="6 7" key="1">
    <citation type="submission" date="2015-12" db="EMBL/GenBank/DDBJ databases">
        <title>The genome of Folsomia candida.</title>
        <authorList>
            <person name="Faddeeva A."/>
            <person name="Derks M.F."/>
            <person name="Anvar Y."/>
            <person name="Smit S."/>
            <person name="Van Straalen N."/>
            <person name="Roelofs D."/>
        </authorList>
    </citation>
    <scope>NUCLEOTIDE SEQUENCE [LARGE SCALE GENOMIC DNA]</scope>
    <source>
        <strain evidence="6 7">VU population</strain>
        <tissue evidence="6">Whole body</tissue>
    </source>
</reference>
<dbReference type="GO" id="GO:0005634">
    <property type="term" value="C:nucleus"/>
    <property type="evidence" value="ECO:0007669"/>
    <property type="project" value="UniProtKB-SubCell"/>
</dbReference>
<comment type="subcellular location">
    <subcellularLocation>
        <location evidence="1">Nucleus</location>
    </subcellularLocation>
</comment>
<gene>
    <name evidence="6" type="ORF">Fcan01_19759</name>
</gene>